<dbReference type="Gene3D" id="3.30.540.10">
    <property type="entry name" value="Fructose-1,6-Bisphosphatase, subunit A, domain 1"/>
    <property type="match status" value="1"/>
</dbReference>
<accession>A0A5N0E8F2</accession>
<dbReference type="EMBL" id="VXLC01000016">
    <property type="protein sequence ID" value="KAA8885246.1"/>
    <property type="molecule type" value="Genomic_DNA"/>
</dbReference>
<feature type="binding site" evidence="1">
    <location>
        <position position="221"/>
    </location>
    <ligand>
        <name>Mg(2+)</name>
        <dbReference type="ChEBI" id="CHEBI:18420"/>
        <label>1</label>
        <note>catalytic</note>
    </ligand>
</feature>
<dbReference type="AlphaFoldDB" id="A0A5N0E8F2"/>
<keyword evidence="1" id="KW-0460">Magnesium</keyword>
<dbReference type="PRINTS" id="PR00377">
    <property type="entry name" value="IMPHPHTASES"/>
</dbReference>
<dbReference type="Proteomes" id="UP000323876">
    <property type="component" value="Unassembled WGS sequence"/>
</dbReference>
<evidence type="ECO:0000313" key="2">
    <source>
        <dbReference type="EMBL" id="KAA8885246.1"/>
    </source>
</evidence>
<dbReference type="Pfam" id="PF00459">
    <property type="entry name" value="Inositol_P"/>
    <property type="match status" value="1"/>
</dbReference>
<dbReference type="PANTHER" id="PTHR20854:SF4">
    <property type="entry name" value="INOSITOL-1-MONOPHOSPHATASE-RELATED"/>
    <property type="match status" value="1"/>
</dbReference>
<feature type="binding site" evidence="1">
    <location>
        <position position="67"/>
    </location>
    <ligand>
        <name>Mg(2+)</name>
        <dbReference type="ChEBI" id="CHEBI:18420"/>
        <label>1</label>
        <note>catalytic</note>
    </ligand>
</feature>
<dbReference type="GO" id="GO:0006020">
    <property type="term" value="P:inositol metabolic process"/>
    <property type="evidence" value="ECO:0007669"/>
    <property type="project" value="TreeGrafter"/>
</dbReference>
<proteinExistence type="predicted"/>
<feature type="binding site" evidence="1">
    <location>
        <position position="86"/>
    </location>
    <ligand>
        <name>Mg(2+)</name>
        <dbReference type="ChEBI" id="CHEBI:18420"/>
        <label>1</label>
        <note>catalytic</note>
    </ligand>
</feature>
<feature type="binding site" evidence="1">
    <location>
        <position position="87"/>
    </location>
    <ligand>
        <name>Mg(2+)</name>
        <dbReference type="ChEBI" id="CHEBI:18420"/>
        <label>1</label>
        <note>catalytic</note>
    </ligand>
</feature>
<dbReference type="GO" id="GO:0007165">
    <property type="term" value="P:signal transduction"/>
    <property type="evidence" value="ECO:0007669"/>
    <property type="project" value="TreeGrafter"/>
</dbReference>
<reference evidence="2 3" key="1">
    <citation type="submission" date="2019-09" db="EMBL/GenBank/DDBJ databases">
        <authorList>
            <person name="Wang X."/>
        </authorList>
    </citation>
    <scope>NUCLEOTIDE SEQUENCE [LARGE SCALE GENOMIC DNA]</scope>
    <source>
        <strain evidence="2 3">CICC 11023</strain>
    </source>
</reference>
<comment type="caution">
    <text evidence="2">The sequence shown here is derived from an EMBL/GenBank/DDBJ whole genome shotgun (WGS) entry which is preliminary data.</text>
</comment>
<dbReference type="RefSeq" id="WP_150405606.1">
    <property type="nucleotide sequence ID" value="NZ_VXLC01000016.1"/>
</dbReference>
<dbReference type="PANTHER" id="PTHR20854">
    <property type="entry name" value="INOSITOL MONOPHOSPHATASE"/>
    <property type="match status" value="1"/>
</dbReference>
<name>A0A5N0E8F2_9NOCA</name>
<protein>
    <submittedName>
        <fullName evidence="2">Inositol monophosphatase family protein</fullName>
    </submittedName>
</protein>
<dbReference type="GO" id="GO:0008934">
    <property type="term" value="F:inositol monophosphate 1-phosphatase activity"/>
    <property type="evidence" value="ECO:0007669"/>
    <property type="project" value="TreeGrafter"/>
</dbReference>
<sequence length="283" mass="30970">MRDVGSLWKALDEQLLPLLRRYRRNLASLQVDTKADNTLLSEADLATQTAIIETIGRHFPGSRFVAEEDEAELPSAGEPTWIIDPIDGTSEFVAPHGREFCSVVCLLEGGVPTAAYVLAPELGVDRSPITIHWSGEVTVNGQTAKPLSPTMSPRRASVTRSKNASARKFEIDLADAGCLMKIRTTSQTLDMVRTCVDLSAWTQAPESQFDLFYRPNQKVWDGVAGIGLATAMGRTATDGRGITPLPLAEEFLNQREPIFPETIAGDPNCVRWFVELLAESRSG</sequence>
<gene>
    <name evidence="2" type="ORF">F3087_30990</name>
</gene>
<keyword evidence="3" id="KW-1185">Reference proteome</keyword>
<dbReference type="InterPro" id="IPR000760">
    <property type="entry name" value="Inositol_monophosphatase-like"/>
</dbReference>
<evidence type="ECO:0000313" key="3">
    <source>
        <dbReference type="Proteomes" id="UP000323876"/>
    </source>
</evidence>
<evidence type="ECO:0000256" key="1">
    <source>
        <dbReference type="PIRSR" id="PIRSR600760-2"/>
    </source>
</evidence>
<comment type="cofactor">
    <cofactor evidence="1">
        <name>Mg(2+)</name>
        <dbReference type="ChEBI" id="CHEBI:18420"/>
    </cofactor>
</comment>
<dbReference type="SUPFAM" id="SSF56655">
    <property type="entry name" value="Carbohydrate phosphatase"/>
    <property type="match status" value="1"/>
</dbReference>
<dbReference type="GO" id="GO:0046872">
    <property type="term" value="F:metal ion binding"/>
    <property type="evidence" value="ECO:0007669"/>
    <property type="project" value="UniProtKB-KW"/>
</dbReference>
<dbReference type="OrthoDB" id="9772456at2"/>
<dbReference type="CDD" id="cd01637">
    <property type="entry name" value="IMPase_like"/>
    <property type="match status" value="1"/>
</dbReference>
<feature type="binding site" evidence="1">
    <location>
        <position position="84"/>
    </location>
    <ligand>
        <name>Mg(2+)</name>
        <dbReference type="ChEBI" id="CHEBI:18420"/>
        <label>1</label>
        <note>catalytic</note>
    </ligand>
</feature>
<organism evidence="2 3">
    <name type="scientific">Nocardia colli</name>
    <dbReference type="NCBI Taxonomy" id="2545717"/>
    <lineage>
        <taxon>Bacteria</taxon>
        <taxon>Bacillati</taxon>
        <taxon>Actinomycetota</taxon>
        <taxon>Actinomycetes</taxon>
        <taxon>Mycobacteriales</taxon>
        <taxon>Nocardiaceae</taxon>
        <taxon>Nocardia</taxon>
    </lineage>
</organism>
<keyword evidence="1" id="KW-0479">Metal-binding</keyword>